<protein>
    <submittedName>
        <fullName evidence="2">Uncharacterized protein</fullName>
    </submittedName>
</protein>
<dbReference type="EMBL" id="JAHBFI010000008">
    <property type="protein sequence ID" value="MBZ5962276.1"/>
    <property type="molecule type" value="Genomic_DNA"/>
</dbReference>
<evidence type="ECO:0000313" key="2">
    <source>
        <dbReference type="EMBL" id="MBZ5962276.1"/>
    </source>
</evidence>
<evidence type="ECO:0000313" key="3">
    <source>
        <dbReference type="Proteomes" id="UP000752647"/>
    </source>
</evidence>
<evidence type="ECO:0000256" key="1">
    <source>
        <dbReference type="SAM" id="Phobius"/>
    </source>
</evidence>
<keyword evidence="1" id="KW-1133">Transmembrane helix</keyword>
<reference evidence="2" key="1">
    <citation type="submission" date="2021-05" db="EMBL/GenBank/DDBJ databases">
        <title>Pangenome of Leuconostoc gelidum warrants species status for Leuconostoc gelidum subsp. gasicomitatum.</title>
        <authorList>
            <person name="Johansson P."/>
            <person name="Sade E."/>
            <person name="Hultman J."/>
            <person name="Auvinen P."/>
            <person name="Bjorkroth J."/>
        </authorList>
    </citation>
    <scope>NUCLEOTIDE SEQUENCE</scope>
    <source>
        <strain evidence="2">A.21.4</strain>
    </source>
</reference>
<accession>A0A9Q3SV22</accession>
<dbReference type="AlphaFoldDB" id="A0A9Q3SV22"/>
<dbReference type="Proteomes" id="UP000752647">
    <property type="component" value="Unassembled WGS sequence"/>
</dbReference>
<proteinExistence type="predicted"/>
<dbReference type="RefSeq" id="WP_010015478.1">
    <property type="nucleotide sequence ID" value="NZ_BPKT01000010.1"/>
</dbReference>
<sequence length="64" mass="7301">MSIKEYYHHSHPSHGIQAYGVGLMLAAGIEFATSHDWFSTLWHALLSWISVGYYIADTLQHIIK</sequence>
<gene>
    <name evidence="2" type="ORF">KIJ12_03750</name>
</gene>
<comment type="caution">
    <text evidence="2">The sequence shown here is derived from an EMBL/GenBank/DDBJ whole genome shotgun (WGS) entry which is preliminary data.</text>
</comment>
<feature type="transmembrane region" description="Helical" evidence="1">
    <location>
        <begin position="37"/>
        <end position="56"/>
    </location>
</feature>
<keyword evidence="1" id="KW-0472">Membrane</keyword>
<name>A0A9Q3SV22_9LACO</name>
<keyword evidence="1" id="KW-0812">Transmembrane</keyword>
<dbReference type="GeneID" id="61036696"/>
<organism evidence="2 3">
    <name type="scientific">Leuconostoc gasicomitatum</name>
    <dbReference type="NCBI Taxonomy" id="115778"/>
    <lineage>
        <taxon>Bacteria</taxon>
        <taxon>Bacillati</taxon>
        <taxon>Bacillota</taxon>
        <taxon>Bacilli</taxon>
        <taxon>Lactobacillales</taxon>
        <taxon>Lactobacillaceae</taxon>
        <taxon>Leuconostoc</taxon>
        <taxon>Leuconostoc gelidum group</taxon>
    </lineage>
</organism>